<dbReference type="Proteomes" id="UP001156627">
    <property type="component" value="Unassembled WGS sequence"/>
</dbReference>
<sequence>MDLKSLENEALSLSSQERAQLAFDLIESLESLSPSEVEQLWAQEALRRSEHIDTQSVALTSSDTVSAKARALLR</sequence>
<protein>
    <recommendedName>
        <fullName evidence="3">Addiction module antitoxin RelB</fullName>
    </recommendedName>
</protein>
<organism evidence="1 2">
    <name type="scientific">Dyella flagellata</name>
    <dbReference type="NCBI Taxonomy" id="1867833"/>
    <lineage>
        <taxon>Bacteria</taxon>
        <taxon>Pseudomonadati</taxon>
        <taxon>Pseudomonadota</taxon>
        <taxon>Gammaproteobacteria</taxon>
        <taxon>Lysobacterales</taxon>
        <taxon>Rhodanobacteraceae</taxon>
        <taxon>Dyella</taxon>
    </lineage>
</organism>
<evidence type="ECO:0008006" key="3">
    <source>
        <dbReference type="Google" id="ProtNLM"/>
    </source>
</evidence>
<dbReference type="RefSeq" id="WP_284334140.1">
    <property type="nucleotide sequence ID" value="NZ_BSOA01000050.1"/>
</dbReference>
<reference evidence="2" key="1">
    <citation type="journal article" date="2019" name="Int. J. Syst. Evol. Microbiol.">
        <title>The Global Catalogue of Microorganisms (GCM) 10K type strain sequencing project: providing services to taxonomists for standard genome sequencing and annotation.</title>
        <authorList>
            <consortium name="The Broad Institute Genomics Platform"/>
            <consortium name="The Broad Institute Genome Sequencing Center for Infectious Disease"/>
            <person name="Wu L."/>
            <person name="Ma J."/>
        </authorList>
    </citation>
    <scope>NUCLEOTIDE SEQUENCE [LARGE SCALE GENOMIC DNA]</scope>
    <source>
        <strain evidence="2">NBRC 111981</strain>
    </source>
</reference>
<dbReference type="Pfam" id="PF09720">
    <property type="entry name" value="Unstab_antitox"/>
    <property type="match status" value="1"/>
</dbReference>
<accession>A0ABQ5XJW3</accession>
<evidence type="ECO:0000313" key="2">
    <source>
        <dbReference type="Proteomes" id="UP001156627"/>
    </source>
</evidence>
<comment type="caution">
    <text evidence="1">The sequence shown here is derived from an EMBL/GenBank/DDBJ whole genome shotgun (WGS) entry which is preliminary data.</text>
</comment>
<dbReference type="EMBL" id="BSOA01000050">
    <property type="protein sequence ID" value="GLQ90724.1"/>
    <property type="molecule type" value="Genomic_DNA"/>
</dbReference>
<gene>
    <name evidence="1" type="ORF">GCM10007898_43000</name>
</gene>
<keyword evidence="2" id="KW-1185">Reference proteome</keyword>
<dbReference type="InterPro" id="IPR013406">
    <property type="entry name" value="CHP02574_addiction_mod"/>
</dbReference>
<evidence type="ECO:0000313" key="1">
    <source>
        <dbReference type="EMBL" id="GLQ90724.1"/>
    </source>
</evidence>
<name>A0ABQ5XJW3_9GAMM</name>
<proteinExistence type="predicted"/>